<dbReference type="InterPro" id="IPR052155">
    <property type="entry name" value="Biofilm_reg_signaling"/>
</dbReference>
<dbReference type="SUPFAM" id="SSF141868">
    <property type="entry name" value="EAL domain-like"/>
    <property type="match status" value="1"/>
</dbReference>
<dbReference type="CDD" id="cd00130">
    <property type="entry name" value="PAS"/>
    <property type="match status" value="1"/>
</dbReference>
<dbReference type="InterPro" id="IPR035965">
    <property type="entry name" value="PAS-like_dom_sf"/>
</dbReference>
<dbReference type="EMBL" id="BAABLD010000008">
    <property type="protein sequence ID" value="GAA5165490.1"/>
    <property type="molecule type" value="Genomic_DNA"/>
</dbReference>
<comment type="caution">
    <text evidence="4">The sequence shown here is derived from an EMBL/GenBank/DDBJ whole genome shotgun (WGS) entry which is preliminary data.</text>
</comment>
<dbReference type="Gene3D" id="3.30.70.270">
    <property type="match status" value="1"/>
</dbReference>
<dbReference type="InterPro" id="IPR000160">
    <property type="entry name" value="GGDEF_dom"/>
</dbReference>
<evidence type="ECO:0000313" key="5">
    <source>
        <dbReference type="Proteomes" id="UP001500547"/>
    </source>
</evidence>
<reference evidence="5" key="1">
    <citation type="journal article" date="2019" name="Int. J. Syst. Evol. Microbiol.">
        <title>The Global Catalogue of Microorganisms (GCM) 10K type strain sequencing project: providing services to taxonomists for standard genome sequencing and annotation.</title>
        <authorList>
            <consortium name="The Broad Institute Genomics Platform"/>
            <consortium name="The Broad Institute Genome Sequencing Center for Infectious Disease"/>
            <person name="Wu L."/>
            <person name="Ma J."/>
        </authorList>
    </citation>
    <scope>NUCLEOTIDE SEQUENCE [LARGE SCALE GENOMIC DNA]</scope>
    <source>
        <strain evidence="5">JCM 18715</strain>
    </source>
</reference>
<evidence type="ECO:0000259" key="2">
    <source>
        <dbReference type="PROSITE" id="PS50883"/>
    </source>
</evidence>
<dbReference type="InterPro" id="IPR043128">
    <property type="entry name" value="Rev_trsase/Diguanyl_cyclase"/>
</dbReference>
<dbReference type="SUPFAM" id="SSF55785">
    <property type="entry name" value="PYP-like sensor domain (PAS domain)"/>
    <property type="match status" value="1"/>
</dbReference>
<feature type="domain" description="EAL" evidence="2">
    <location>
        <begin position="343"/>
        <end position="599"/>
    </location>
</feature>
<dbReference type="InterPro" id="IPR001633">
    <property type="entry name" value="EAL_dom"/>
</dbReference>
<dbReference type="Gene3D" id="3.30.450.20">
    <property type="entry name" value="PAS domain"/>
    <property type="match status" value="1"/>
</dbReference>
<name>A0ABP9QQ83_9RHOO</name>
<dbReference type="RefSeq" id="WP_345532902.1">
    <property type="nucleotide sequence ID" value="NZ_BAABLD010000008.1"/>
</dbReference>
<dbReference type="InterPro" id="IPR035919">
    <property type="entry name" value="EAL_sf"/>
</dbReference>
<accession>A0ABP9QQ83</accession>
<dbReference type="Pfam" id="PF00990">
    <property type="entry name" value="GGDEF"/>
    <property type="match status" value="1"/>
</dbReference>
<keyword evidence="5" id="KW-1185">Reference proteome</keyword>
<dbReference type="CDD" id="cd01949">
    <property type="entry name" value="GGDEF"/>
    <property type="match status" value="1"/>
</dbReference>
<dbReference type="SMART" id="SM00052">
    <property type="entry name" value="EAL"/>
    <property type="match status" value="1"/>
</dbReference>
<dbReference type="Pfam" id="PF00989">
    <property type="entry name" value="PAS"/>
    <property type="match status" value="1"/>
</dbReference>
<sequence>MLGYALILIAIVMAGAAAWQFLPRDRSAARRSGEVTGPGAADYASMLNALGDAIYLREEGGRVLHANPACAQLLGLQDPAEMRGQNILEFFRDVSEATLSKENELVLSARTNMAQVLQECSVTRRDGRSFPAEKRVSRCRYGDTAAVLVQMRDVSERKQYEELMVQHVTVDEVTRLPNRRLMMDRLRQAIILGKRGGGNFAVMLIDLDHFKRINDSRGHTLGDALLSGAAQRLRETVREADTVARFGGDEFVVILTEPDPSAAPLRVEYAAQRVVQAFQEPFLVDGLQAVVTASVGIALWPADGDDPDTLMRNADTAMYEVKKSSRNSFCLFNREMNQRVQDSLRIDAHLRQALERKEMRVLFQPIVEASTGRMMKVEALLRWQSAELGNVPPDQFIPVAEETGQIVAIGLWVLEESCRRVRELQAVREDSVPLTVSVNVSARQLQDERFASIVSDVLRITGLPANQLELELTERIIIDDDRAVLANITALHEMGISLSLDDFGTGYSSLSYLTRFPLNTVKLDRAFVRDIEFNMQSLHLATAIIAMCRSLGLALVAEGIETQPQAELLGNHGCRYLQGYHFSRPVNPADIPQIAGFQPRRLASVA</sequence>
<dbReference type="SMART" id="SM00091">
    <property type="entry name" value="PAS"/>
    <property type="match status" value="1"/>
</dbReference>
<proteinExistence type="predicted"/>
<evidence type="ECO:0000259" key="1">
    <source>
        <dbReference type="PROSITE" id="PS50112"/>
    </source>
</evidence>
<dbReference type="SUPFAM" id="SSF55073">
    <property type="entry name" value="Nucleotide cyclase"/>
    <property type="match status" value="1"/>
</dbReference>
<dbReference type="PANTHER" id="PTHR44757:SF2">
    <property type="entry name" value="BIOFILM ARCHITECTURE MAINTENANCE PROTEIN MBAA"/>
    <property type="match status" value="1"/>
</dbReference>
<dbReference type="SMART" id="SM00267">
    <property type="entry name" value="GGDEF"/>
    <property type="match status" value="1"/>
</dbReference>
<organism evidence="4 5">
    <name type="scientific">Viridibacterium curvum</name>
    <dbReference type="NCBI Taxonomy" id="1101404"/>
    <lineage>
        <taxon>Bacteria</taxon>
        <taxon>Pseudomonadati</taxon>
        <taxon>Pseudomonadota</taxon>
        <taxon>Betaproteobacteria</taxon>
        <taxon>Rhodocyclales</taxon>
        <taxon>Rhodocyclaceae</taxon>
        <taxon>Viridibacterium</taxon>
    </lineage>
</organism>
<dbReference type="PROSITE" id="PS50887">
    <property type="entry name" value="GGDEF"/>
    <property type="match status" value="1"/>
</dbReference>
<dbReference type="Pfam" id="PF00563">
    <property type="entry name" value="EAL"/>
    <property type="match status" value="1"/>
</dbReference>
<dbReference type="Gene3D" id="3.20.20.450">
    <property type="entry name" value="EAL domain"/>
    <property type="match status" value="1"/>
</dbReference>
<feature type="domain" description="GGDEF" evidence="3">
    <location>
        <begin position="198"/>
        <end position="334"/>
    </location>
</feature>
<dbReference type="InterPro" id="IPR013767">
    <property type="entry name" value="PAS_fold"/>
</dbReference>
<dbReference type="CDD" id="cd01948">
    <property type="entry name" value="EAL"/>
    <property type="match status" value="1"/>
</dbReference>
<dbReference type="NCBIfam" id="TIGR00229">
    <property type="entry name" value="sensory_box"/>
    <property type="match status" value="1"/>
</dbReference>
<evidence type="ECO:0008006" key="6">
    <source>
        <dbReference type="Google" id="ProtNLM"/>
    </source>
</evidence>
<gene>
    <name evidence="4" type="ORF">GCM10025770_21090</name>
</gene>
<evidence type="ECO:0000313" key="4">
    <source>
        <dbReference type="EMBL" id="GAA5165490.1"/>
    </source>
</evidence>
<protein>
    <recommendedName>
        <fullName evidence="6">EAL domain-containing protein</fullName>
    </recommendedName>
</protein>
<dbReference type="InterPro" id="IPR000014">
    <property type="entry name" value="PAS"/>
</dbReference>
<evidence type="ECO:0000259" key="3">
    <source>
        <dbReference type="PROSITE" id="PS50887"/>
    </source>
</evidence>
<dbReference type="NCBIfam" id="TIGR00254">
    <property type="entry name" value="GGDEF"/>
    <property type="match status" value="1"/>
</dbReference>
<dbReference type="PANTHER" id="PTHR44757">
    <property type="entry name" value="DIGUANYLATE CYCLASE DGCP"/>
    <property type="match status" value="1"/>
</dbReference>
<dbReference type="PROSITE" id="PS50112">
    <property type="entry name" value="PAS"/>
    <property type="match status" value="1"/>
</dbReference>
<feature type="domain" description="PAS" evidence="1">
    <location>
        <begin position="39"/>
        <end position="110"/>
    </location>
</feature>
<dbReference type="PROSITE" id="PS50883">
    <property type="entry name" value="EAL"/>
    <property type="match status" value="1"/>
</dbReference>
<dbReference type="Proteomes" id="UP001500547">
    <property type="component" value="Unassembled WGS sequence"/>
</dbReference>
<dbReference type="InterPro" id="IPR029787">
    <property type="entry name" value="Nucleotide_cyclase"/>
</dbReference>